<organism evidence="3 4">
    <name type="scientific">Elysia marginata</name>
    <dbReference type="NCBI Taxonomy" id="1093978"/>
    <lineage>
        <taxon>Eukaryota</taxon>
        <taxon>Metazoa</taxon>
        <taxon>Spiralia</taxon>
        <taxon>Lophotrochozoa</taxon>
        <taxon>Mollusca</taxon>
        <taxon>Gastropoda</taxon>
        <taxon>Heterobranchia</taxon>
        <taxon>Euthyneura</taxon>
        <taxon>Panpulmonata</taxon>
        <taxon>Sacoglossa</taxon>
        <taxon>Placobranchoidea</taxon>
        <taxon>Plakobranchidae</taxon>
        <taxon>Elysia</taxon>
    </lineage>
</organism>
<reference evidence="3 4" key="1">
    <citation type="journal article" date="2021" name="Elife">
        <title>Chloroplast acquisition without the gene transfer in kleptoplastic sea slugs, Plakobranchus ocellatus.</title>
        <authorList>
            <person name="Maeda T."/>
            <person name="Takahashi S."/>
            <person name="Yoshida T."/>
            <person name="Shimamura S."/>
            <person name="Takaki Y."/>
            <person name="Nagai Y."/>
            <person name="Toyoda A."/>
            <person name="Suzuki Y."/>
            <person name="Arimoto A."/>
            <person name="Ishii H."/>
            <person name="Satoh N."/>
            <person name="Nishiyama T."/>
            <person name="Hasebe M."/>
            <person name="Maruyama T."/>
            <person name="Minagawa J."/>
            <person name="Obokata J."/>
            <person name="Shigenobu S."/>
        </authorList>
    </citation>
    <scope>NUCLEOTIDE SEQUENCE [LARGE SCALE GENOMIC DNA]</scope>
</reference>
<comment type="caution">
    <text evidence="3">The sequence shown here is derived from an EMBL/GenBank/DDBJ whole genome shotgun (WGS) entry which is preliminary data.</text>
</comment>
<feature type="transmembrane region" description="Helical" evidence="2">
    <location>
        <begin position="12"/>
        <end position="29"/>
    </location>
</feature>
<keyword evidence="2" id="KW-1133">Transmembrane helix</keyword>
<proteinExistence type="predicted"/>
<keyword evidence="2" id="KW-0812">Transmembrane</keyword>
<gene>
    <name evidence="3" type="ORF">ElyMa_001598400</name>
</gene>
<dbReference type="EMBL" id="BMAT01003198">
    <property type="protein sequence ID" value="GFS21643.1"/>
    <property type="molecule type" value="Genomic_DNA"/>
</dbReference>
<dbReference type="AlphaFoldDB" id="A0AAV4JIE6"/>
<evidence type="ECO:0008006" key="5">
    <source>
        <dbReference type="Google" id="ProtNLM"/>
    </source>
</evidence>
<sequence length="128" mass="13701">MYTLWYSSDSEVIVEVLVVVVVVVVVVVSSSSSSSGGGGGGGGYATQNSITITVGYQRLSQHSRWFPQYDETWLANTSSLCPDGIDLEGAILNVVVCQGGQLDESCNHTGKAQEWEPNKRSENLTEIA</sequence>
<name>A0AAV4JIE6_9GAST</name>
<dbReference type="Gene3D" id="1.10.8.1170">
    <property type="match status" value="1"/>
</dbReference>
<keyword evidence="2" id="KW-0472">Membrane</keyword>
<evidence type="ECO:0000256" key="1">
    <source>
        <dbReference type="SAM" id="MobiDB-lite"/>
    </source>
</evidence>
<keyword evidence="4" id="KW-1185">Reference proteome</keyword>
<feature type="compositionally biased region" description="Basic and acidic residues" evidence="1">
    <location>
        <begin position="111"/>
        <end position="128"/>
    </location>
</feature>
<evidence type="ECO:0000313" key="3">
    <source>
        <dbReference type="EMBL" id="GFS21643.1"/>
    </source>
</evidence>
<feature type="region of interest" description="Disordered" evidence="1">
    <location>
        <begin position="108"/>
        <end position="128"/>
    </location>
</feature>
<evidence type="ECO:0000256" key="2">
    <source>
        <dbReference type="SAM" id="Phobius"/>
    </source>
</evidence>
<evidence type="ECO:0000313" key="4">
    <source>
        <dbReference type="Proteomes" id="UP000762676"/>
    </source>
</evidence>
<protein>
    <recommendedName>
        <fullName evidence="5">SRCR domain-containing protein</fullName>
    </recommendedName>
</protein>
<dbReference type="Proteomes" id="UP000762676">
    <property type="component" value="Unassembled WGS sequence"/>
</dbReference>
<accession>A0AAV4JIE6</accession>